<keyword evidence="2" id="KW-0336">GPI-anchor</keyword>
<reference evidence="10" key="2">
    <citation type="submission" date="2024-08" db="UniProtKB">
        <authorList>
            <consortium name="EnsemblMetazoa"/>
        </authorList>
    </citation>
    <scope>IDENTIFICATION</scope>
</reference>
<evidence type="ECO:0000256" key="8">
    <source>
        <dbReference type="SAM" id="SignalP"/>
    </source>
</evidence>
<evidence type="ECO:0000256" key="1">
    <source>
        <dbReference type="ARBA" id="ARBA00004589"/>
    </source>
</evidence>
<dbReference type="AlphaFoldDB" id="N6TGM8"/>
<gene>
    <name evidence="10" type="primary">109534793</name>
    <name evidence="9" type="ORF">YQE_04011</name>
</gene>
<evidence type="ECO:0000256" key="4">
    <source>
        <dbReference type="ARBA" id="ARBA00022729"/>
    </source>
</evidence>
<dbReference type="GO" id="GO:0098552">
    <property type="term" value="C:side of membrane"/>
    <property type="evidence" value="ECO:0007669"/>
    <property type="project" value="UniProtKB-KW"/>
</dbReference>
<protein>
    <recommendedName>
        <fullName evidence="12">Protein sleepless</fullName>
    </recommendedName>
</protein>
<organism evidence="9">
    <name type="scientific">Dendroctonus ponderosae</name>
    <name type="common">Mountain pine beetle</name>
    <dbReference type="NCBI Taxonomy" id="77166"/>
    <lineage>
        <taxon>Eukaryota</taxon>
        <taxon>Metazoa</taxon>
        <taxon>Ecdysozoa</taxon>
        <taxon>Arthropoda</taxon>
        <taxon>Hexapoda</taxon>
        <taxon>Insecta</taxon>
        <taxon>Pterygota</taxon>
        <taxon>Neoptera</taxon>
        <taxon>Endopterygota</taxon>
        <taxon>Coleoptera</taxon>
        <taxon>Polyphaga</taxon>
        <taxon>Cucujiformia</taxon>
        <taxon>Curculionidae</taxon>
        <taxon>Scolytinae</taxon>
        <taxon>Dendroctonus</taxon>
    </lineage>
</organism>
<evidence type="ECO:0000256" key="3">
    <source>
        <dbReference type="ARBA" id="ARBA00022692"/>
    </source>
</evidence>
<name>N6TGM8_DENPD</name>
<dbReference type="Proteomes" id="UP000019118">
    <property type="component" value="Unassembled WGS sequence"/>
</dbReference>
<sequence>MVPNQLIPALLVLVLVLASAAEAQLRCYQCNSYRDGARGSLCHNPMAPNVSTVVCSSDEVCSTVSYITGQILVTSRACDPRSNSCRNIESGLRALYPDLSRFYCSTCSSNFCNSAGKVGISMVLAIGCLLMSRVI</sequence>
<accession>N6TGM8</accession>
<evidence type="ECO:0000256" key="7">
    <source>
        <dbReference type="ARBA" id="ARBA00023288"/>
    </source>
</evidence>
<keyword evidence="2" id="KW-0325">Glycoprotein</keyword>
<reference evidence="9 11" key="1">
    <citation type="journal article" date="2013" name="Genome Biol.">
        <title>Draft genome of the mountain pine beetle, Dendroctonus ponderosae Hopkins, a major forest pest.</title>
        <authorList>
            <person name="Keeling C.I."/>
            <person name="Yuen M.M."/>
            <person name="Liao N.Y."/>
            <person name="Docking T.R."/>
            <person name="Chan S.K."/>
            <person name="Taylor G.A."/>
            <person name="Palmquist D.L."/>
            <person name="Jackman S.D."/>
            <person name="Nguyen A."/>
            <person name="Li M."/>
            <person name="Henderson H."/>
            <person name="Janes J.K."/>
            <person name="Zhao Y."/>
            <person name="Pandoh P."/>
            <person name="Moore R."/>
            <person name="Sperling F.A."/>
            <person name="Huber D.P."/>
            <person name="Birol I."/>
            <person name="Jones S.J."/>
            <person name="Bohlmann J."/>
        </authorList>
    </citation>
    <scope>NUCLEOTIDE SEQUENCE</scope>
</reference>
<evidence type="ECO:0000256" key="6">
    <source>
        <dbReference type="ARBA" id="ARBA00023136"/>
    </source>
</evidence>
<dbReference type="HOGENOM" id="CLU_1887861_0_0_1"/>
<evidence type="ECO:0000256" key="5">
    <source>
        <dbReference type="ARBA" id="ARBA00022989"/>
    </source>
</evidence>
<keyword evidence="4 8" id="KW-0732">Signal</keyword>
<dbReference type="EnsemblMetazoa" id="XM_019900581.1">
    <property type="protein sequence ID" value="XP_019756140.1"/>
    <property type="gene ID" value="LOC109534793"/>
</dbReference>
<keyword evidence="11" id="KW-1185">Reference proteome</keyword>
<keyword evidence="5" id="KW-1133">Transmembrane helix</keyword>
<evidence type="ECO:0000256" key="2">
    <source>
        <dbReference type="ARBA" id="ARBA00022622"/>
    </source>
</evidence>
<dbReference type="KEGG" id="dpa:109534793"/>
<feature type="non-terminal residue" evidence="9">
    <location>
        <position position="1"/>
    </location>
</feature>
<keyword evidence="7" id="KW-0449">Lipoprotein</keyword>
<dbReference type="InterPro" id="IPR050975">
    <property type="entry name" value="Sleep_regulator"/>
</dbReference>
<feature type="signal peptide" evidence="8">
    <location>
        <begin position="1"/>
        <end position="23"/>
    </location>
</feature>
<evidence type="ECO:0000313" key="10">
    <source>
        <dbReference type="EnsemblMetazoa" id="XP_019756140.1"/>
    </source>
</evidence>
<proteinExistence type="predicted"/>
<evidence type="ECO:0008006" key="12">
    <source>
        <dbReference type="Google" id="ProtNLM"/>
    </source>
</evidence>
<evidence type="ECO:0000313" key="9">
    <source>
        <dbReference type="EMBL" id="ENN79549.1"/>
    </source>
</evidence>
<keyword evidence="3" id="KW-0812">Transmembrane</keyword>
<feature type="chain" id="PRO_5010971754" description="Protein sleepless" evidence="8">
    <location>
        <begin position="24"/>
        <end position="135"/>
    </location>
</feature>
<comment type="subcellular location">
    <subcellularLocation>
        <location evidence="1">Membrane</location>
        <topology evidence="1">Lipid-anchor</topology>
        <topology evidence="1">GPI-anchor</topology>
    </subcellularLocation>
</comment>
<dbReference type="OrthoDB" id="75169at2759"/>
<dbReference type="PANTHER" id="PTHR33562">
    <property type="entry name" value="ATILLA, ISOFORM B-RELATED-RELATED"/>
    <property type="match status" value="1"/>
</dbReference>
<dbReference type="EMBL" id="KB740686">
    <property type="protein sequence ID" value="ENN79549.1"/>
    <property type="molecule type" value="Genomic_DNA"/>
</dbReference>
<evidence type="ECO:0000313" key="11">
    <source>
        <dbReference type="Proteomes" id="UP000019118"/>
    </source>
</evidence>
<keyword evidence="6" id="KW-0472">Membrane</keyword>